<dbReference type="Proteomes" id="UP000234289">
    <property type="component" value="Unassembled WGS sequence"/>
</dbReference>
<sequence length="85" mass="9037">MIDAIGAGIRAALVEIRKLGHILAFFDYPDTSNGPTAAISGRFERLRGSALGFRGLTNCIARGLLESGGFRPALHTPFVKSPKVP</sequence>
<dbReference type="Proteomes" id="UP000218620">
    <property type="component" value="Unassembled WGS sequence"/>
</dbReference>
<evidence type="ECO:0000313" key="6">
    <source>
        <dbReference type="Proteomes" id="UP000217881"/>
    </source>
</evidence>
<evidence type="ECO:0000313" key="7">
    <source>
        <dbReference type="Proteomes" id="UP000218620"/>
    </source>
</evidence>
<evidence type="ECO:0000313" key="4">
    <source>
        <dbReference type="EMBL" id="SMY03003.1"/>
    </source>
</evidence>
<dbReference type="Proteomes" id="UP000217881">
    <property type="component" value="Unassembled WGS sequence"/>
</dbReference>
<accession>A0A2A3ZKL9</accession>
<dbReference type="Proteomes" id="UP000217564">
    <property type="component" value="Unassembled WGS sequence"/>
</dbReference>
<evidence type="ECO:0000313" key="3">
    <source>
        <dbReference type="EMBL" id="PCC52043.1"/>
    </source>
</evidence>
<dbReference type="EMBL" id="NRGQ01000048">
    <property type="protein sequence ID" value="PCC41237.1"/>
    <property type="molecule type" value="Genomic_DNA"/>
</dbReference>
<reference evidence="8" key="3">
    <citation type="submission" date="2017-03" db="EMBL/GenBank/DDBJ databases">
        <authorList>
            <person name="Monnet C."/>
        </authorList>
    </citation>
    <scope>NUCLEOTIDE SEQUENCE [LARGE SCALE GENOMIC DNA]</scope>
    <source>
        <strain evidence="8">CNRZ 920</strain>
    </source>
</reference>
<evidence type="ECO:0000313" key="1">
    <source>
        <dbReference type="EMBL" id="PCC41237.1"/>
    </source>
</evidence>
<protein>
    <submittedName>
        <fullName evidence="3 4">Transposase</fullName>
    </submittedName>
</protein>
<accession>A0A2H1KT75</accession>
<gene>
    <name evidence="4" type="ORF">BAUR920_03591</name>
    <name evidence="3" type="ORF">CIK59_18720</name>
    <name evidence="2" type="ORF">CIK64_15455</name>
    <name evidence="1" type="ORF">CIK65_18660</name>
</gene>
<proteinExistence type="predicted"/>
<dbReference type="AlphaFoldDB" id="A0A2A3ZKL9"/>
<reference evidence="4" key="2">
    <citation type="submission" date="2017-03" db="EMBL/GenBank/DDBJ databases">
        <authorList>
            <person name="Afonso C.L."/>
            <person name="Miller P.J."/>
            <person name="Scott M.A."/>
            <person name="Spackman E."/>
            <person name="Goraichik I."/>
            <person name="Dimitrov K.M."/>
            <person name="Suarez D.L."/>
            <person name="Swayne D.E."/>
        </authorList>
    </citation>
    <scope>NUCLEOTIDE SEQUENCE [LARGE SCALE GENOMIC DNA]</scope>
    <source>
        <strain evidence="4">CNRZ 920</strain>
    </source>
</reference>
<evidence type="ECO:0000313" key="2">
    <source>
        <dbReference type="EMBL" id="PCC45486.1"/>
    </source>
</evidence>
<dbReference type="EMBL" id="NRHA01000046">
    <property type="protein sequence ID" value="PCC52043.1"/>
    <property type="molecule type" value="Genomic_DNA"/>
</dbReference>
<organism evidence="3 6">
    <name type="scientific">Brevibacterium aurantiacum</name>
    <dbReference type="NCBI Taxonomy" id="273384"/>
    <lineage>
        <taxon>Bacteria</taxon>
        <taxon>Bacillati</taxon>
        <taxon>Actinomycetota</taxon>
        <taxon>Actinomycetes</taxon>
        <taxon>Micrococcales</taxon>
        <taxon>Brevibacteriaceae</taxon>
        <taxon>Brevibacterium</taxon>
    </lineage>
</organism>
<reference evidence="5 6" key="1">
    <citation type="journal article" date="2017" name="Elife">
        <title>Extensive horizontal gene transfer in cheese-associated bacteria.</title>
        <authorList>
            <person name="Bonham K.S."/>
            <person name="Wolfe B.E."/>
            <person name="Dutton R.J."/>
        </authorList>
    </citation>
    <scope>NUCLEOTIDE SEQUENCE [LARGE SCALE GENOMIC DNA]</scope>
    <source>
        <strain evidence="3 6">738_8</strain>
        <strain evidence="2 5">947_7</strain>
        <strain evidence="1 7">962_8</strain>
    </source>
</reference>
<name>A0A2A3ZKL9_BREAU</name>
<evidence type="ECO:0000313" key="8">
    <source>
        <dbReference type="Proteomes" id="UP000234289"/>
    </source>
</evidence>
<dbReference type="EMBL" id="FXZG01000043">
    <property type="protein sequence ID" value="SMY03003.1"/>
    <property type="molecule type" value="Genomic_DNA"/>
</dbReference>
<evidence type="ECO:0000313" key="5">
    <source>
        <dbReference type="Proteomes" id="UP000217564"/>
    </source>
</evidence>
<dbReference type="EMBL" id="NRGP01000024">
    <property type="protein sequence ID" value="PCC45486.1"/>
    <property type="molecule type" value="Genomic_DNA"/>
</dbReference>